<dbReference type="InterPro" id="IPR011990">
    <property type="entry name" value="TPR-like_helical_dom_sf"/>
</dbReference>
<evidence type="ECO:0000313" key="4">
    <source>
        <dbReference type="Proteomes" id="UP001291309"/>
    </source>
</evidence>
<evidence type="ECO:0000256" key="1">
    <source>
        <dbReference type="SAM" id="MobiDB-lite"/>
    </source>
</evidence>
<comment type="caution">
    <text evidence="3">The sequence shown here is derived from an EMBL/GenBank/DDBJ whole genome shotgun (WGS) entry which is preliminary data.</text>
</comment>
<gene>
    <name evidence="3" type="ORF">SYV04_36170</name>
</gene>
<name>A0ABU5HIH4_9BACT</name>
<dbReference type="InterPro" id="IPR037257">
    <property type="entry name" value="T2SS_E_N_sf"/>
</dbReference>
<dbReference type="Gene3D" id="3.30.300.160">
    <property type="entry name" value="Type II secretion system, protein E, N-terminal domain"/>
    <property type="match status" value="1"/>
</dbReference>
<dbReference type="SUPFAM" id="SSF48452">
    <property type="entry name" value="TPR-like"/>
    <property type="match status" value="1"/>
</dbReference>
<dbReference type="SUPFAM" id="SSF160246">
    <property type="entry name" value="EspE N-terminal domain-like"/>
    <property type="match status" value="1"/>
</dbReference>
<dbReference type="EMBL" id="JAXIVS010000016">
    <property type="protein sequence ID" value="MDY7231880.1"/>
    <property type="molecule type" value="Genomic_DNA"/>
</dbReference>
<feature type="compositionally biased region" description="Basic and acidic residues" evidence="1">
    <location>
        <begin position="301"/>
        <end position="315"/>
    </location>
</feature>
<feature type="compositionally biased region" description="Pro residues" evidence="1">
    <location>
        <begin position="318"/>
        <end position="331"/>
    </location>
</feature>
<reference evidence="3 4" key="1">
    <citation type="submission" date="2023-12" db="EMBL/GenBank/DDBJ databases">
        <title>the genome sequence of Hyalangium sp. s54d21.</title>
        <authorList>
            <person name="Zhang X."/>
        </authorList>
    </citation>
    <scope>NUCLEOTIDE SEQUENCE [LARGE SCALE GENOMIC DNA]</scope>
    <source>
        <strain evidence="4">s54d21</strain>
    </source>
</reference>
<keyword evidence="4" id="KW-1185">Reference proteome</keyword>
<evidence type="ECO:0000259" key="2">
    <source>
        <dbReference type="Pfam" id="PF05157"/>
    </source>
</evidence>
<evidence type="ECO:0000313" key="3">
    <source>
        <dbReference type="EMBL" id="MDY7231880.1"/>
    </source>
</evidence>
<dbReference type="Pfam" id="PF05157">
    <property type="entry name" value="MshEN"/>
    <property type="match status" value="1"/>
</dbReference>
<accession>A0ABU5HIH4</accession>
<proteinExistence type="predicted"/>
<dbReference type="RefSeq" id="WP_321550591.1">
    <property type="nucleotide sequence ID" value="NZ_JAXIVS010000016.1"/>
</dbReference>
<sequence length="445" mass="48385">MARKLGEQLLSDGVVTQEMLARALERQKETGQKLGECLVRLGLDETPVLRLLAQELKTRFVSTAKLAQAPVDSALLERVPVRLAEGFDFMPLRLDEAAQSLYGVMAEPQRERAIEEIARTVGVARVLPFVALRRSIRAAIRKHYYSDSQAFEHMVDDDACPHCGAPTAPGDFQCARCELLLVRSPEDLPPRDNVSVVRALLAAPDRTGSRGVPSPPQQEKTRISSYAQAVAGGPPAVPAITGGLDIAQKTLTPFEAYILSFVDGRTSVADLARITALAEVELRAVFESLCERGITRVSNGEEKRAAVAKAAESKRAPPAAPAPPAPAPAPAQAPVREKVPPPEAKVADPADDILQRVVRLERSGRIEEAVELLEGGISRLSNPAPLYNRLGMILLNQRRDYTRSTKLFQKAADLEPDNSVYMMNLYSVLSLKADATNAGKKVKKR</sequence>
<feature type="domain" description="Type II secretion system protein GspE N-terminal" evidence="2">
    <location>
        <begin position="64"/>
        <end position="148"/>
    </location>
</feature>
<feature type="region of interest" description="Disordered" evidence="1">
    <location>
        <begin position="301"/>
        <end position="348"/>
    </location>
</feature>
<dbReference type="Gene3D" id="1.25.40.10">
    <property type="entry name" value="Tetratricopeptide repeat domain"/>
    <property type="match status" value="1"/>
</dbReference>
<dbReference type="Proteomes" id="UP001291309">
    <property type="component" value="Unassembled WGS sequence"/>
</dbReference>
<feature type="compositionally biased region" description="Basic and acidic residues" evidence="1">
    <location>
        <begin position="335"/>
        <end position="348"/>
    </location>
</feature>
<protein>
    <recommendedName>
        <fullName evidence="2">Type II secretion system protein GspE N-terminal domain-containing protein</fullName>
    </recommendedName>
</protein>
<organism evidence="3 4">
    <name type="scientific">Hyalangium rubrum</name>
    <dbReference type="NCBI Taxonomy" id="3103134"/>
    <lineage>
        <taxon>Bacteria</taxon>
        <taxon>Pseudomonadati</taxon>
        <taxon>Myxococcota</taxon>
        <taxon>Myxococcia</taxon>
        <taxon>Myxococcales</taxon>
        <taxon>Cystobacterineae</taxon>
        <taxon>Archangiaceae</taxon>
        <taxon>Hyalangium</taxon>
    </lineage>
</organism>
<dbReference type="InterPro" id="IPR007831">
    <property type="entry name" value="T2SS_GspE_N"/>
</dbReference>